<organism evidence="1 2">
    <name type="scientific">Bradyrhizobium barranii subsp. barranii</name>
    <dbReference type="NCBI Taxonomy" id="2823807"/>
    <lineage>
        <taxon>Bacteria</taxon>
        <taxon>Pseudomonadati</taxon>
        <taxon>Pseudomonadota</taxon>
        <taxon>Alphaproteobacteria</taxon>
        <taxon>Hyphomicrobiales</taxon>
        <taxon>Nitrobacteraceae</taxon>
        <taxon>Bradyrhizobium</taxon>
        <taxon>Bradyrhizobium barranii</taxon>
    </lineage>
</organism>
<dbReference type="Proteomes" id="UP000664702">
    <property type="component" value="Chromosome"/>
</dbReference>
<protein>
    <submittedName>
        <fullName evidence="1">Transposase</fullName>
    </submittedName>
</protein>
<sequence>MSSKAQVVAEALEPGVSGIAHRIGIHPSQLFAWRSDARAERLPVAALEWRSRRDVHISDRNFRRRGARRRRCRRGTLAAGDPGGPIGMIPSGVKVFLTCIRSTSAVMRSPRLCGRPFNPRPASLSTCCPLSHSA</sequence>
<dbReference type="GO" id="GO:0004803">
    <property type="term" value="F:transposase activity"/>
    <property type="evidence" value="ECO:0007669"/>
    <property type="project" value="InterPro"/>
</dbReference>
<dbReference type="KEGG" id="bban:J4G43_043045"/>
<name>A0A9X9XUD2_9BRAD</name>
<dbReference type="GO" id="GO:0043565">
    <property type="term" value="F:sequence-specific DNA binding"/>
    <property type="evidence" value="ECO:0007669"/>
    <property type="project" value="InterPro"/>
</dbReference>
<proteinExistence type="predicted"/>
<gene>
    <name evidence="1" type="ORF">J4G43_043045</name>
</gene>
<evidence type="ECO:0000313" key="1">
    <source>
        <dbReference type="EMBL" id="UEM11276.1"/>
    </source>
</evidence>
<dbReference type="InterPro" id="IPR002514">
    <property type="entry name" value="Transposase_8"/>
</dbReference>
<dbReference type="InterPro" id="IPR010921">
    <property type="entry name" value="Trp_repressor/repl_initiator"/>
</dbReference>
<dbReference type="SUPFAM" id="SSF48295">
    <property type="entry name" value="TrpR-like"/>
    <property type="match status" value="1"/>
</dbReference>
<dbReference type="AlphaFoldDB" id="A0A9X9XUD2"/>
<dbReference type="EMBL" id="CP086136">
    <property type="protein sequence ID" value="UEM11276.1"/>
    <property type="molecule type" value="Genomic_DNA"/>
</dbReference>
<reference evidence="1 2" key="1">
    <citation type="journal article" date="2022" name="Int. J. Syst. Evol. Microbiol.">
        <title>Strains of Bradyrhizobium barranii sp. nov. associated with legumes native to Canada are symbionts of soybeans and belong to different subspecies (subsp. barranii subsp. nov. and subsp. apii subsp. nov.) and symbiovars (sv. glycinearum and sv. septentrionale).</title>
        <authorList>
            <person name="Bromfield E.S.P."/>
            <person name="Cloutier S."/>
            <person name="Wasai-Hara S."/>
            <person name="Minamisawa K."/>
        </authorList>
    </citation>
    <scope>NUCLEOTIDE SEQUENCE [LARGE SCALE GENOMIC DNA]</scope>
    <source>
        <strain evidence="1 2">144S4</strain>
    </source>
</reference>
<dbReference type="Pfam" id="PF01527">
    <property type="entry name" value="HTH_Tnp_1"/>
    <property type="match status" value="1"/>
</dbReference>
<dbReference type="RefSeq" id="WP_225005445.1">
    <property type="nucleotide sequence ID" value="NZ_CP086136.1"/>
</dbReference>
<evidence type="ECO:0000313" key="2">
    <source>
        <dbReference type="Proteomes" id="UP000664702"/>
    </source>
</evidence>
<dbReference type="GO" id="GO:0006313">
    <property type="term" value="P:DNA transposition"/>
    <property type="evidence" value="ECO:0007669"/>
    <property type="project" value="InterPro"/>
</dbReference>
<accession>A0A9X9XUD2</accession>